<gene>
    <name evidence="9" type="ORF">NSO95_13465</name>
</gene>
<feature type="domain" description="L,D-TPase catalytic" evidence="8">
    <location>
        <begin position="43"/>
        <end position="177"/>
    </location>
</feature>
<dbReference type="PANTHER" id="PTHR36699">
    <property type="entry name" value="LD-TRANSPEPTIDASE"/>
    <property type="match status" value="1"/>
</dbReference>
<evidence type="ECO:0000313" key="9">
    <source>
        <dbReference type="EMBL" id="MCR2834952.1"/>
    </source>
</evidence>
<evidence type="ECO:0000256" key="2">
    <source>
        <dbReference type="ARBA" id="ARBA00005992"/>
    </source>
</evidence>
<dbReference type="SUPFAM" id="SSF141523">
    <property type="entry name" value="L,D-transpeptidase catalytic domain-like"/>
    <property type="match status" value="1"/>
</dbReference>
<dbReference type="RefSeq" id="WP_257596812.1">
    <property type="nucleotide sequence ID" value="NZ_JANKHH010000007.1"/>
</dbReference>
<protein>
    <submittedName>
        <fullName evidence="9">L,D-transpeptidase family protein</fullName>
    </submittedName>
</protein>
<evidence type="ECO:0000256" key="3">
    <source>
        <dbReference type="ARBA" id="ARBA00022679"/>
    </source>
</evidence>
<evidence type="ECO:0000313" key="10">
    <source>
        <dbReference type="Proteomes" id="UP001206067"/>
    </source>
</evidence>
<comment type="pathway">
    <text evidence="1 7">Cell wall biogenesis; peptidoglycan biosynthesis.</text>
</comment>
<dbReference type="Gene3D" id="2.40.440.10">
    <property type="entry name" value="L,D-transpeptidase catalytic domain-like"/>
    <property type="match status" value="1"/>
</dbReference>
<keyword evidence="6 7" id="KW-0961">Cell wall biogenesis/degradation</keyword>
<keyword evidence="3" id="KW-0808">Transferase</keyword>
<dbReference type="PROSITE" id="PS52029">
    <property type="entry name" value="LD_TPASE"/>
    <property type="match status" value="1"/>
</dbReference>
<keyword evidence="4 7" id="KW-0133">Cell shape</keyword>
<dbReference type="CDD" id="cd16913">
    <property type="entry name" value="YkuD_like"/>
    <property type="match status" value="1"/>
</dbReference>
<dbReference type="Proteomes" id="UP001206067">
    <property type="component" value="Unassembled WGS sequence"/>
</dbReference>
<feature type="active site" description="Proton donor/acceptor" evidence="7">
    <location>
        <position position="134"/>
    </location>
</feature>
<dbReference type="EMBL" id="JANKHH010000007">
    <property type="protein sequence ID" value="MCR2834952.1"/>
    <property type="molecule type" value="Genomic_DNA"/>
</dbReference>
<evidence type="ECO:0000256" key="4">
    <source>
        <dbReference type="ARBA" id="ARBA00022960"/>
    </source>
</evidence>
<proteinExistence type="inferred from homology"/>
<comment type="similarity">
    <text evidence="2">Belongs to the YkuD family.</text>
</comment>
<evidence type="ECO:0000256" key="1">
    <source>
        <dbReference type="ARBA" id="ARBA00004752"/>
    </source>
</evidence>
<evidence type="ECO:0000256" key="7">
    <source>
        <dbReference type="PROSITE-ProRule" id="PRU01373"/>
    </source>
</evidence>
<evidence type="ECO:0000259" key="8">
    <source>
        <dbReference type="PROSITE" id="PS52029"/>
    </source>
</evidence>
<accession>A0ABT1XUN9</accession>
<dbReference type="Pfam" id="PF03734">
    <property type="entry name" value="YkuD"/>
    <property type="match status" value="1"/>
</dbReference>
<dbReference type="InterPro" id="IPR005490">
    <property type="entry name" value="LD_TPept_cat_dom"/>
</dbReference>
<dbReference type="PANTHER" id="PTHR36699:SF1">
    <property type="entry name" value="L,D-TRANSPEPTIDASE YAFK-RELATED"/>
    <property type="match status" value="1"/>
</dbReference>
<comment type="caution">
    <text evidence="9">The sequence shown here is derived from an EMBL/GenBank/DDBJ whole genome shotgun (WGS) entry which is preliminary data.</text>
</comment>
<evidence type="ECO:0000256" key="6">
    <source>
        <dbReference type="ARBA" id="ARBA00023316"/>
    </source>
</evidence>
<dbReference type="InterPro" id="IPR038063">
    <property type="entry name" value="Transpep_catalytic_dom"/>
</dbReference>
<organism evidence="9 10">
    <name type="scientific">Parerythrobacter lacustris</name>
    <dbReference type="NCBI Taxonomy" id="2969984"/>
    <lineage>
        <taxon>Bacteria</taxon>
        <taxon>Pseudomonadati</taxon>
        <taxon>Pseudomonadota</taxon>
        <taxon>Alphaproteobacteria</taxon>
        <taxon>Sphingomonadales</taxon>
        <taxon>Erythrobacteraceae</taxon>
        <taxon>Parerythrobacter</taxon>
    </lineage>
</organism>
<name>A0ABT1XUN9_9SPHN</name>
<reference evidence="9 10" key="1">
    <citation type="submission" date="2022-08" db="EMBL/GenBank/DDBJ databases">
        <title>Polyphasic taxonomy analysis of Qipengyuania sp.RS5-5.</title>
        <authorList>
            <person name="Xamxidin M."/>
            <person name="Wu M."/>
        </authorList>
    </citation>
    <scope>NUCLEOTIDE SEQUENCE [LARGE SCALE GENOMIC DNA]</scope>
    <source>
        <strain evidence="9 10">RS5-5</strain>
    </source>
</reference>
<evidence type="ECO:0000256" key="5">
    <source>
        <dbReference type="ARBA" id="ARBA00022984"/>
    </source>
</evidence>
<dbReference type="PROSITE" id="PS51257">
    <property type="entry name" value="PROKAR_LIPOPROTEIN"/>
    <property type="match status" value="1"/>
</dbReference>
<feature type="active site" description="Nucleophile" evidence="7">
    <location>
        <position position="153"/>
    </location>
</feature>
<keyword evidence="10" id="KW-1185">Reference proteome</keyword>
<sequence length="178" mass="19258">MKDVANTARTPIGLSLSKAMLGTIVLLAACAPVERAPLTGQADFVRVDKSDRTLTLFRDGRVLREYTGFALGDAPEGHKQFEGDERTPEGRYTIDTRNPASAYHLSLRVSYPNDTDRAFAETQGRSPGGDIFIHGQPNASPIERLPGDWTDGCIAVSDAEMDELWGAIADGTPIEIVP</sequence>
<keyword evidence="5 7" id="KW-0573">Peptidoglycan synthesis</keyword>